<feature type="compositionally biased region" description="Basic and acidic residues" evidence="1">
    <location>
        <begin position="113"/>
        <end position="162"/>
    </location>
</feature>
<dbReference type="Proteomes" id="UP001652504">
    <property type="component" value="Unassembled WGS sequence"/>
</dbReference>
<accession>A0ABT3AAC5</accession>
<sequence>MGNVSPFWLKSALLHLCIVGVLVTSVNFHTPEPAPELAMNIMPIEAVMIEQSQVDEIFKKIEDEKRAKQREERRKAEAAERKKQEERERRLRAEKEKQRQAEARRQKAQAAAEAKKREAEKRQAEAREKERLKKEAEKKKAEEIARKEKEKKEKARKEAEEKAKREAEKKMLEAEARRVEEQLLQEQLQAEQAIRSRQRRQQVLTEVQRYTALISNTIKQKWIVDDSMKGTSCRLNIKLASNGLVVDVKVLKGSDRICRASENAVLSAVTLPVPKDPEVFEEFRSFNLTMSQ</sequence>
<protein>
    <submittedName>
        <fullName evidence="2">Cell envelope integrity protein TolA</fullName>
    </submittedName>
</protein>
<organism evidence="2 3">
    <name type="scientific">Fluctibacter corallii</name>
    <dbReference type="NCBI Taxonomy" id="2984329"/>
    <lineage>
        <taxon>Bacteria</taxon>
        <taxon>Pseudomonadati</taxon>
        <taxon>Pseudomonadota</taxon>
        <taxon>Gammaproteobacteria</taxon>
        <taxon>Alteromonadales</taxon>
        <taxon>Alteromonadaceae</taxon>
        <taxon>Fluctibacter</taxon>
    </lineage>
</organism>
<keyword evidence="3" id="KW-1185">Reference proteome</keyword>
<feature type="region of interest" description="Disordered" evidence="1">
    <location>
        <begin position="65"/>
        <end position="162"/>
    </location>
</feature>
<comment type="caution">
    <text evidence="2">The sequence shown here is derived from an EMBL/GenBank/DDBJ whole genome shotgun (WGS) entry which is preliminary data.</text>
</comment>
<dbReference type="EMBL" id="JAOWKX010000006">
    <property type="protein sequence ID" value="MCV2885545.1"/>
    <property type="molecule type" value="Genomic_DNA"/>
</dbReference>
<dbReference type="Pfam" id="PF06519">
    <property type="entry name" value="TolA"/>
    <property type="match status" value="1"/>
</dbReference>
<evidence type="ECO:0000256" key="1">
    <source>
        <dbReference type="SAM" id="MobiDB-lite"/>
    </source>
</evidence>
<dbReference type="InterPro" id="IPR014161">
    <property type="entry name" value="Tol-Pal_TolA"/>
</dbReference>
<dbReference type="Gene3D" id="3.30.1150.10">
    <property type="match status" value="1"/>
</dbReference>
<proteinExistence type="predicted"/>
<name>A0ABT3AAC5_9ALTE</name>
<feature type="compositionally biased region" description="Basic and acidic residues" evidence="1">
    <location>
        <begin position="65"/>
        <end position="105"/>
    </location>
</feature>
<evidence type="ECO:0000313" key="2">
    <source>
        <dbReference type="EMBL" id="MCV2885545.1"/>
    </source>
</evidence>
<reference evidence="2 3" key="1">
    <citation type="submission" date="2022-10" db="EMBL/GenBank/DDBJ databases">
        <title>Aestuariibacter sp. AA17 isolated from Montipora capitata coral fragment.</title>
        <authorList>
            <person name="Emsley S.A."/>
            <person name="Pfannmuller K.M."/>
            <person name="Loughran R.M."/>
            <person name="Shlafstein M."/>
            <person name="Papke E."/>
            <person name="Saw J.H."/>
            <person name="Ushijima B."/>
            <person name="Videau P."/>
        </authorList>
    </citation>
    <scope>NUCLEOTIDE SEQUENCE [LARGE SCALE GENOMIC DNA]</scope>
    <source>
        <strain evidence="2 3">AA17</strain>
    </source>
</reference>
<gene>
    <name evidence="2" type="primary">tolA</name>
    <name evidence="2" type="ORF">OE749_12670</name>
</gene>
<dbReference type="NCBIfam" id="TIGR02794">
    <property type="entry name" value="tolA_full"/>
    <property type="match status" value="1"/>
</dbReference>
<evidence type="ECO:0000313" key="3">
    <source>
        <dbReference type="Proteomes" id="UP001652504"/>
    </source>
</evidence>
<dbReference type="SUPFAM" id="SSF74653">
    <property type="entry name" value="TolA/TonB C-terminal domain"/>
    <property type="match status" value="1"/>
</dbReference>